<name>A0ABY6CMY6_9BACT</name>
<evidence type="ECO:0000313" key="3">
    <source>
        <dbReference type="EMBL" id="UXP31884.1"/>
    </source>
</evidence>
<dbReference type="InterPro" id="IPR029010">
    <property type="entry name" value="ThuA-like"/>
</dbReference>
<dbReference type="Pfam" id="PF06439">
    <property type="entry name" value="3keto-disac_hyd"/>
    <property type="match status" value="1"/>
</dbReference>
<dbReference type="RefSeq" id="WP_262309323.1">
    <property type="nucleotide sequence ID" value="NZ_CP106679.1"/>
</dbReference>
<sequence length="527" mass="59704">MMRIKSGLILAIGILALVSFSNVDLRAQNTEELNVLVFSKTNGWRHPSIEKGQSTLKEWSKSQNWNVVLSEDSLVFSTDRLRDVDVVLFLNTTGDILGEQEQQALIEYMHQGGGFVGVHSAVDTEMNWPWFRQMAGARFKNHPKVQEARSAVSHGHPAVAQWGDSLTFTDEWYNYQEPVVAHANVVLTLDEKSYQGGNMGENHPLAWYHYFEGGRVFYTGLGHKKETYNDPGFKTHLTEAINWAGGRYDLQMNEGWTNLLDANLSQWDKYLGVPHSSVEGLGDAPTSDNVHEGTPLGLHNDPKNVFRIEEESGEPVLAITGEIYGGLTSKQEYGNYHFKTEFRWGEKKWEPRLNQKRDNGILYHCQGPNGVFWHVWMSSLEYQVQEGDMGDFIALADVYGDVPVDRMTNEKGKVYFVYNPNGELIPLKWGKDYESGQASKNKLYEKTNGEWNTLEIICVGTTSLHVVNGHVVNVVKNARYDLGGKTIPISSGKIQIQSEAAEAYYRRMQVQPIEDFPNKYKKQAKLK</sequence>
<protein>
    <submittedName>
        <fullName evidence="3">ThuA domain-containing protein</fullName>
    </submittedName>
</protein>
<dbReference type="EMBL" id="CP106679">
    <property type="protein sequence ID" value="UXP31884.1"/>
    <property type="molecule type" value="Genomic_DNA"/>
</dbReference>
<evidence type="ECO:0000259" key="1">
    <source>
        <dbReference type="Pfam" id="PF06283"/>
    </source>
</evidence>
<organism evidence="3 4">
    <name type="scientific">Reichenbachiella agarivorans</name>
    <dbReference type="NCBI Taxonomy" id="2979464"/>
    <lineage>
        <taxon>Bacteria</taxon>
        <taxon>Pseudomonadati</taxon>
        <taxon>Bacteroidota</taxon>
        <taxon>Cytophagia</taxon>
        <taxon>Cytophagales</taxon>
        <taxon>Reichenbachiellaceae</taxon>
        <taxon>Reichenbachiella</taxon>
    </lineage>
</organism>
<dbReference type="PANTHER" id="PTHR40469:SF2">
    <property type="entry name" value="GALACTOSE-BINDING DOMAIN-LIKE SUPERFAMILY PROTEIN"/>
    <property type="match status" value="1"/>
</dbReference>
<dbReference type="InterPro" id="IPR010496">
    <property type="entry name" value="AL/BT2_dom"/>
</dbReference>
<evidence type="ECO:0000259" key="2">
    <source>
        <dbReference type="Pfam" id="PF06439"/>
    </source>
</evidence>
<dbReference type="PANTHER" id="PTHR40469">
    <property type="entry name" value="SECRETED GLYCOSYL HYDROLASE"/>
    <property type="match status" value="1"/>
</dbReference>
<proteinExistence type="predicted"/>
<feature type="domain" description="ThuA-like" evidence="1">
    <location>
        <begin position="34"/>
        <end position="244"/>
    </location>
</feature>
<keyword evidence="4" id="KW-1185">Reference proteome</keyword>
<dbReference type="Proteomes" id="UP001065174">
    <property type="component" value="Chromosome"/>
</dbReference>
<feature type="domain" description="3-keto-alpha-glucoside-1,2-lyase/3-keto-2-hydroxy-glucal hydratase" evidence="2">
    <location>
        <begin position="255"/>
        <end position="510"/>
    </location>
</feature>
<dbReference type="Gene3D" id="2.60.120.560">
    <property type="entry name" value="Exo-inulinase, domain 1"/>
    <property type="match status" value="1"/>
</dbReference>
<dbReference type="Pfam" id="PF06283">
    <property type="entry name" value="ThuA"/>
    <property type="match status" value="1"/>
</dbReference>
<dbReference type="InterPro" id="IPR029062">
    <property type="entry name" value="Class_I_gatase-like"/>
</dbReference>
<dbReference type="SUPFAM" id="SSF52317">
    <property type="entry name" value="Class I glutamine amidotransferase-like"/>
    <property type="match status" value="1"/>
</dbReference>
<dbReference type="Gene3D" id="3.40.50.880">
    <property type="match status" value="1"/>
</dbReference>
<gene>
    <name evidence="3" type="ORF">N6H18_16175</name>
</gene>
<evidence type="ECO:0000313" key="4">
    <source>
        <dbReference type="Proteomes" id="UP001065174"/>
    </source>
</evidence>
<accession>A0ABY6CMY6</accession>
<reference evidence="3" key="1">
    <citation type="submission" date="2022-09" db="EMBL/GenBank/DDBJ databases">
        <title>Comparative genomics and taxonomic characterization of three novel marine species of genus Reichenbachiella exhibiting antioxidant and polysaccharide degradation activities.</title>
        <authorList>
            <person name="Muhammad N."/>
            <person name="Lee Y.-J."/>
            <person name="Ko J."/>
            <person name="Kim S.-G."/>
        </authorList>
    </citation>
    <scope>NUCLEOTIDE SEQUENCE</scope>
    <source>
        <strain evidence="3">BKB1-1</strain>
    </source>
</reference>